<name>A0A5C3P5I8_9APHY</name>
<sequence>MSTQPSPPCSPEPISNIMETAETFASSMKKTSQFWFFDGNIVLLTWPNIVFRVHKGVLALHSEFFRNMFQDSSEVPPHVPHSPNDRSSWRIEGCPIICLPDGTSDIWELLRVVYGQRRELKYPVDVSFETVAALIRVGDKYGVHRLVAECKPHLVHMVPRTLDDYARASSHRFSLLYCPHYAIEAVNVFRLLDMFGPQAPHITSFLLFLCTQLDEKKICTGTIRSIMDLTVDRLSDEDKERVLALKRELKRRGEQAVAALQEPSAECRQRGDLSMCTLVYERLILYMSESYIMELCEHGGLFRRDIVQDIYALMDSAPWLCVRCVQSKAGALVALQEETWRLLPVLAGVLKEGEVEVDEWERWDEEADEEKRRIW</sequence>
<dbReference type="InterPro" id="IPR000210">
    <property type="entry name" value="BTB/POZ_dom"/>
</dbReference>
<proteinExistence type="predicted"/>
<evidence type="ECO:0000313" key="3">
    <source>
        <dbReference type="Proteomes" id="UP000308197"/>
    </source>
</evidence>
<keyword evidence="3" id="KW-1185">Reference proteome</keyword>
<dbReference type="InterPro" id="IPR011333">
    <property type="entry name" value="SKP1/BTB/POZ_sf"/>
</dbReference>
<dbReference type="CDD" id="cd18186">
    <property type="entry name" value="BTB_POZ_ZBTB_KLHL-like"/>
    <property type="match status" value="1"/>
</dbReference>
<organism evidence="2 3">
    <name type="scientific">Polyporus arcularius HHB13444</name>
    <dbReference type="NCBI Taxonomy" id="1314778"/>
    <lineage>
        <taxon>Eukaryota</taxon>
        <taxon>Fungi</taxon>
        <taxon>Dikarya</taxon>
        <taxon>Basidiomycota</taxon>
        <taxon>Agaricomycotina</taxon>
        <taxon>Agaricomycetes</taxon>
        <taxon>Polyporales</taxon>
        <taxon>Polyporaceae</taxon>
        <taxon>Polyporus</taxon>
    </lineage>
</organism>
<dbReference type="EMBL" id="ML211328">
    <property type="protein sequence ID" value="TFK84279.1"/>
    <property type="molecule type" value="Genomic_DNA"/>
</dbReference>
<evidence type="ECO:0000259" key="1">
    <source>
        <dbReference type="PROSITE" id="PS50097"/>
    </source>
</evidence>
<gene>
    <name evidence="2" type="ORF">K466DRAFT_230679</name>
</gene>
<dbReference type="InParanoid" id="A0A5C3P5I8"/>
<protein>
    <recommendedName>
        <fullName evidence="1">BTB domain-containing protein</fullName>
    </recommendedName>
</protein>
<dbReference type="Proteomes" id="UP000308197">
    <property type="component" value="Unassembled WGS sequence"/>
</dbReference>
<dbReference type="Gene3D" id="3.30.710.10">
    <property type="entry name" value="Potassium Channel Kv1.1, Chain A"/>
    <property type="match status" value="1"/>
</dbReference>
<dbReference type="AlphaFoldDB" id="A0A5C3P5I8"/>
<dbReference type="SMART" id="SM00225">
    <property type="entry name" value="BTB"/>
    <property type="match status" value="1"/>
</dbReference>
<dbReference type="PROSITE" id="PS50097">
    <property type="entry name" value="BTB"/>
    <property type="match status" value="1"/>
</dbReference>
<reference evidence="2 3" key="1">
    <citation type="journal article" date="2019" name="Nat. Ecol. Evol.">
        <title>Megaphylogeny resolves global patterns of mushroom evolution.</title>
        <authorList>
            <person name="Varga T."/>
            <person name="Krizsan K."/>
            <person name="Foldi C."/>
            <person name="Dima B."/>
            <person name="Sanchez-Garcia M."/>
            <person name="Sanchez-Ramirez S."/>
            <person name="Szollosi G.J."/>
            <person name="Szarkandi J.G."/>
            <person name="Papp V."/>
            <person name="Albert L."/>
            <person name="Andreopoulos W."/>
            <person name="Angelini C."/>
            <person name="Antonin V."/>
            <person name="Barry K.W."/>
            <person name="Bougher N.L."/>
            <person name="Buchanan P."/>
            <person name="Buyck B."/>
            <person name="Bense V."/>
            <person name="Catcheside P."/>
            <person name="Chovatia M."/>
            <person name="Cooper J."/>
            <person name="Damon W."/>
            <person name="Desjardin D."/>
            <person name="Finy P."/>
            <person name="Geml J."/>
            <person name="Haridas S."/>
            <person name="Hughes K."/>
            <person name="Justo A."/>
            <person name="Karasinski D."/>
            <person name="Kautmanova I."/>
            <person name="Kiss B."/>
            <person name="Kocsube S."/>
            <person name="Kotiranta H."/>
            <person name="LaButti K.M."/>
            <person name="Lechner B.E."/>
            <person name="Liimatainen K."/>
            <person name="Lipzen A."/>
            <person name="Lukacs Z."/>
            <person name="Mihaltcheva S."/>
            <person name="Morgado L.N."/>
            <person name="Niskanen T."/>
            <person name="Noordeloos M.E."/>
            <person name="Ohm R.A."/>
            <person name="Ortiz-Santana B."/>
            <person name="Ovrebo C."/>
            <person name="Racz N."/>
            <person name="Riley R."/>
            <person name="Savchenko A."/>
            <person name="Shiryaev A."/>
            <person name="Soop K."/>
            <person name="Spirin V."/>
            <person name="Szebenyi C."/>
            <person name="Tomsovsky M."/>
            <person name="Tulloss R.E."/>
            <person name="Uehling J."/>
            <person name="Grigoriev I.V."/>
            <person name="Vagvolgyi C."/>
            <person name="Papp T."/>
            <person name="Martin F.M."/>
            <person name="Miettinen O."/>
            <person name="Hibbett D.S."/>
            <person name="Nagy L.G."/>
        </authorList>
    </citation>
    <scope>NUCLEOTIDE SEQUENCE [LARGE SCALE GENOMIC DNA]</scope>
    <source>
        <strain evidence="2 3">HHB13444</strain>
    </source>
</reference>
<evidence type="ECO:0000313" key="2">
    <source>
        <dbReference type="EMBL" id="TFK84279.1"/>
    </source>
</evidence>
<dbReference type="STRING" id="1314778.A0A5C3P5I8"/>
<accession>A0A5C3P5I8</accession>
<dbReference type="Pfam" id="PF00651">
    <property type="entry name" value="BTB"/>
    <property type="match status" value="1"/>
</dbReference>
<dbReference type="SUPFAM" id="SSF54695">
    <property type="entry name" value="POZ domain"/>
    <property type="match status" value="1"/>
</dbReference>
<feature type="domain" description="BTB" evidence="1">
    <location>
        <begin position="39"/>
        <end position="122"/>
    </location>
</feature>